<evidence type="ECO:0000313" key="2">
    <source>
        <dbReference type="Proteomes" id="UP001199915"/>
    </source>
</evidence>
<reference evidence="1" key="1">
    <citation type="submission" date="2022-01" db="EMBL/GenBank/DDBJ databases">
        <title>Collection of gut derived symbiotic bacterial strains cultured from healthy donors.</title>
        <authorList>
            <person name="Lin H."/>
            <person name="Kohout C."/>
            <person name="Waligurski E."/>
            <person name="Pamer E.G."/>
        </authorList>
    </citation>
    <scope>NUCLEOTIDE SEQUENCE</scope>
    <source>
        <strain evidence="1">DFI.5.49</strain>
    </source>
</reference>
<dbReference type="RefSeq" id="WP_238033645.1">
    <property type="nucleotide sequence ID" value="NZ_JAKNFS010000029.1"/>
</dbReference>
<evidence type="ECO:0000313" key="1">
    <source>
        <dbReference type="EMBL" id="MCG4767047.1"/>
    </source>
</evidence>
<accession>A0AAE3JYH9</accession>
<dbReference type="Proteomes" id="UP001199915">
    <property type="component" value="Unassembled WGS sequence"/>
</dbReference>
<dbReference type="EMBL" id="JAKNFS010000029">
    <property type="protein sequence ID" value="MCG4767047.1"/>
    <property type="molecule type" value="Genomic_DNA"/>
</dbReference>
<gene>
    <name evidence="1" type="ORF">L0N21_16275</name>
</gene>
<name>A0AAE3JYH9_9FIRM</name>
<comment type="caution">
    <text evidence="1">The sequence shown here is derived from an EMBL/GenBank/DDBJ whole genome shotgun (WGS) entry which is preliminary data.</text>
</comment>
<organism evidence="1 2">
    <name type="scientific">Fusicatenibacter saccharivorans</name>
    <dbReference type="NCBI Taxonomy" id="1150298"/>
    <lineage>
        <taxon>Bacteria</taxon>
        <taxon>Bacillati</taxon>
        <taxon>Bacillota</taxon>
        <taxon>Clostridia</taxon>
        <taxon>Lachnospirales</taxon>
        <taxon>Lachnospiraceae</taxon>
        <taxon>Fusicatenibacter</taxon>
    </lineage>
</organism>
<sequence length="182" mass="21055">MILKIEQQRKELFSADFTIWHLEKKVGSISVQGKLGSMEAEITIHLFDKDYYMVYAGGFLKERPLPDKSKAYRPYKIFNSEHRILGNVAQIDQREGWFTTISYMHMYIVDQEQYDLYPIGFGAEGGKHPVYCGNKQIAQIDKPCEIYNDLHHYTIYAVDQDAAEISALFAAYMYINASFEPA</sequence>
<protein>
    <submittedName>
        <fullName evidence="1">Uncharacterized protein</fullName>
    </submittedName>
</protein>
<dbReference type="AlphaFoldDB" id="A0AAE3JYH9"/>
<proteinExistence type="predicted"/>